<dbReference type="GO" id="GO:0006031">
    <property type="term" value="P:chitin biosynthetic process"/>
    <property type="evidence" value="ECO:0007669"/>
    <property type="project" value="UniProtKB-ARBA"/>
</dbReference>
<dbReference type="EMBL" id="CP064815">
    <property type="protein sequence ID" value="QPG76862.1"/>
    <property type="molecule type" value="Genomic_DNA"/>
</dbReference>
<evidence type="ECO:0000256" key="9">
    <source>
        <dbReference type="ARBA" id="ARBA00029805"/>
    </source>
</evidence>
<dbReference type="KEGG" id="bnn:FOA43_004256"/>
<dbReference type="GO" id="GO:0006048">
    <property type="term" value="P:UDP-N-acetylglucosamine biosynthetic process"/>
    <property type="evidence" value="ECO:0007669"/>
    <property type="project" value="UniProtKB-UniPathway"/>
</dbReference>
<keyword evidence="14" id="KW-1185">Reference proteome</keyword>
<evidence type="ECO:0000256" key="8">
    <source>
        <dbReference type="ARBA" id="ARBA00022962"/>
    </source>
</evidence>
<keyword evidence="8" id="KW-0315">Glutamine amidotransferase</keyword>
<evidence type="ECO:0000313" key="13">
    <source>
        <dbReference type="EMBL" id="QPG76862.1"/>
    </source>
</evidence>
<dbReference type="GeneID" id="62197656"/>
<dbReference type="InterPro" id="IPR047084">
    <property type="entry name" value="GFAT_N"/>
</dbReference>
<dbReference type="GO" id="GO:0097367">
    <property type="term" value="F:carbohydrate derivative binding"/>
    <property type="evidence" value="ECO:0007669"/>
    <property type="project" value="InterPro"/>
</dbReference>
<dbReference type="NCBIfam" id="NF001484">
    <property type="entry name" value="PRK00331.1"/>
    <property type="match status" value="1"/>
</dbReference>
<dbReference type="UniPathway" id="UPA00113">
    <property type="reaction ID" value="UER00528"/>
</dbReference>
<evidence type="ECO:0000256" key="6">
    <source>
        <dbReference type="ARBA" id="ARBA00022679"/>
    </source>
</evidence>
<dbReference type="GO" id="GO:0004360">
    <property type="term" value="F:glutamine-fructose-6-phosphate transaminase (isomerizing) activity"/>
    <property type="evidence" value="ECO:0007669"/>
    <property type="project" value="UniProtKB-EC"/>
</dbReference>
<dbReference type="GO" id="GO:0006487">
    <property type="term" value="P:protein N-linked glycosylation"/>
    <property type="evidence" value="ECO:0007669"/>
    <property type="project" value="TreeGrafter"/>
</dbReference>
<dbReference type="Pfam" id="PF13522">
    <property type="entry name" value="GATase_6"/>
    <property type="match status" value="1"/>
</dbReference>
<reference evidence="13" key="1">
    <citation type="submission" date="2020-10" db="EMBL/GenBank/DDBJ databases">
        <authorList>
            <person name="Roach M.J.R."/>
        </authorList>
    </citation>
    <scope>NUCLEOTIDE SEQUENCE</scope>
    <source>
        <strain evidence="13">CBS 1945</strain>
    </source>
</reference>
<dbReference type="EC" id="2.6.1.16" evidence="4"/>
<evidence type="ECO:0000259" key="12">
    <source>
        <dbReference type="PROSITE" id="PS51464"/>
    </source>
</evidence>
<evidence type="ECO:0000256" key="3">
    <source>
        <dbReference type="ARBA" id="ARBA00004775"/>
    </source>
</evidence>
<evidence type="ECO:0000256" key="7">
    <source>
        <dbReference type="ARBA" id="ARBA00022737"/>
    </source>
</evidence>
<dbReference type="SUPFAM" id="SSF56235">
    <property type="entry name" value="N-terminal nucleophile aminohydrolases (Ntn hydrolases)"/>
    <property type="match status" value="1"/>
</dbReference>
<comment type="function">
    <text evidence="2">Involved in amino sugar synthesis (formation of chitin, supplies the amino sugars of asparagine-linked oligosaccharides of glycoproteins).</text>
</comment>
<dbReference type="AlphaFoldDB" id="A0A875SAR2"/>
<evidence type="ECO:0000256" key="2">
    <source>
        <dbReference type="ARBA" id="ARBA00003267"/>
    </source>
</evidence>
<dbReference type="InterPro" id="IPR017932">
    <property type="entry name" value="GATase_2_dom"/>
</dbReference>
<comment type="pathway">
    <text evidence="3">Nucleotide-sugar biosynthesis; UDP-N-acetyl-alpha-D-glucosamine biosynthesis; alpha-D-glucosamine 6-phosphate from D-fructose 6-phosphate: step 1/1.</text>
</comment>
<evidence type="ECO:0000256" key="10">
    <source>
        <dbReference type="ARBA" id="ARBA00033302"/>
    </source>
</evidence>
<organism evidence="13 14">
    <name type="scientific">Eeniella nana</name>
    <name type="common">Yeast</name>
    <name type="synonym">Brettanomyces nanus</name>
    <dbReference type="NCBI Taxonomy" id="13502"/>
    <lineage>
        <taxon>Eukaryota</taxon>
        <taxon>Fungi</taxon>
        <taxon>Dikarya</taxon>
        <taxon>Ascomycota</taxon>
        <taxon>Saccharomycotina</taxon>
        <taxon>Pichiomycetes</taxon>
        <taxon>Pichiales</taxon>
        <taxon>Pichiaceae</taxon>
        <taxon>Brettanomyces</taxon>
    </lineage>
</organism>
<dbReference type="CDD" id="cd00714">
    <property type="entry name" value="GFAT"/>
    <property type="match status" value="1"/>
</dbReference>
<dbReference type="CDD" id="cd05008">
    <property type="entry name" value="SIS_GlmS_GlmD_1"/>
    <property type="match status" value="1"/>
</dbReference>
<evidence type="ECO:0000256" key="1">
    <source>
        <dbReference type="ARBA" id="ARBA00001031"/>
    </source>
</evidence>
<dbReference type="GO" id="GO:0006002">
    <property type="term" value="P:fructose 6-phosphate metabolic process"/>
    <property type="evidence" value="ECO:0007669"/>
    <property type="project" value="TreeGrafter"/>
</dbReference>
<dbReference type="PANTHER" id="PTHR10937:SF0">
    <property type="entry name" value="GLUTAMINE--FRUCTOSE-6-PHOSPHATE TRANSAMINASE (ISOMERIZING)"/>
    <property type="match status" value="1"/>
</dbReference>
<dbReference type="PROSITE" id="PS51278">
    <property type="entry name" value="GATASE_TYPE_2"/>
    <property type="match status" value="1"/>
</dbReference>
<accession>A0A875SAR2</accession>
<dbReference type="Gene3D" id="3.60.20.10">
    <property type="entry name" value="Glutamine Phosphoribosylpyrophosphate, subunit 1, domain 1"/>
    <property type="match status" value="1"/>
</dbReference>
<protein>
    <recommendedName>
        <fullName evidence="4">glutamine--fructose-6-phosphate transaminase (isomerizing)</fullName>
        <ecNumber evidence="4">2.6.1.16</ecNumber>
    </recommendedName>
    <alternativeName>
        <fullName evidence="10">D-fructose-6-phosphate amidotransferase</fullName>
    </alternativeName>
    <alternativeName>
        <fullName evidence="9">Hexosephosphate aminotransferase</fullName>
    </alternativeName>
</protein>
<dbReference type="PROSITE" id="PS51464">
    <property type="entry name" value="SIS"/>
    <property type="match status" value="2"/>
</dbReference>
<evidence type="ECO:0000256" key="5">
    <source>
        <dbReference type="ARBA" id="ARBA00022576"/>
    </source>
</evidence>
<name>A0A875SAR2_EENNA</name>
<keyword evidence="7" id="KW-0677">Repeat</keyword>
<dbReference type="CDD" id="cd05009">
    <property type="entry name" value="SIS_GlmS_GlmD_2"/>
    <property type="match status" value="1"/>
</dbReference>
<feature type="domain" description="Glutamine amidotransferase type-2" evidence="11">
    <location>
        <begin position="2"/>
        <end position="296"/>
    </location>
</feature>
<dbReference type="Proteomes" id="UP000662931">
    <property type="component" value="Chromosome 4"/>
</dbReference>
<gene>
    <name evidence="13" type="primary">GFA1</name>
    <name evidence="13" type="ORF">FOA43_004256</name>
</gene>
<dbReference type="InterPro" id="IPR029055">
    <property type="entry name" value="Ntn_hydrolases_N"/>
</dbReference>
<evidence type="ECO:0000259" key="11">
    <source>
        <dbReference type="PROSITE" id="PS51278"/>
    </source>
</evidence>
<dbReference type="InterPro" id="IPR035490">
    <property type="entry name" value="GlmS/FrlB_SIS"/>
</dbReference>
<dbReference type="InterPro" id="IPR046348">
    <property type="entry name" value="SIS_dom_sf"/>
</dbReference>
<dbReference type="PANTHER" id="PTHR10937">
    <property type="entry name" value="GLUCOSAMINE--FRUCTOSE-6-PHOSPHATE AMINOTRANSFERASE, ISOMERIZING"/>
    <property type="match status" value="1"/>
</dbReference>
<dbReference type="NCBIfam" id="TIGR01135">
    <property type="entry name" value="glmS"/>
    <property type="match status" value="1"/>
</dbReference>
<keyword evidence="5" id="KW-0032">Aminotransferase</keyword>
<dbReference type="RefSeq" id="XP_038780427.1">
    <property type="nucleotide sequence ID" value="XM_038924499.1"/>
</dbReference>
<dbReference type="InterPro" id="IPR005855">
    <property type="entry name" value="GFAT"/>
</dbReference>
<dbReference type="FunFam" id="3.40.50.10490:FF:000001">
    <property type="entry name" value="Glutamine--fructose-6-phosphate aminotransferase [isomerizing]"/>
    <property type="match status" value="1"/>
</dbReference>
<feature type="domain" description="SIS" evidence="12">
    <location>
        <begin position="539"/>
        <end position="682"/>
    </location>
</feature>
<dbReference type="OrthoDB" id="15235at2759"/>
<comment type="catalytic activity">
    <reaction evidence="1">
        <text>D-fructose 6-phosphate + L-glutamine = D-glucosamine 6-phosphate + L-glutamate</text>
        <dbReference type="Rhea" id="RHEA:13237"/>
        <dbReference type="ChEBI" id="CHEBI:29985"/>
        <dbReference type="ChEBI" id="CHEBI:58359"/>
        <dbReference type="ChEBI" id="CHEBI:58725"/>
        <dbReference type="ChEBI" id="CHEBI:61527"/>
        <dbReference type="EC" id="2.6.1.16"/>
    </reaction>
</comment>
<dbReference type="InterPro" id="IPR001347">
    <property type="entry name" value="SIS_dom"/>
</dbReference>
<dbReference type="SUPFAM" id="SSF53697">
    <property type="entry name" value="SIS domain"/>
    <property type="match status" value="1"/>
</dbReference>
<dbReference type="Pfam" id="PF01380">
    <property type="entry name" value="SIS"/>
    <property type="match status" value="2"/>
</dbReference>
<feature type="domain" description="SIS" evidence="12">
    <location>
        <begin position="368"/>
        <end position="509"/>
    </location>
</feature>
<dbReference type="InterPro" id="IPR035466">
    <property type="entry name" value="GlmS/AgaS_SIS"/>
</dbReference>
<evidence type="ECO:0000256" key="4">
    <source>
        <dbReference type="ARBA" id="ARBA00012916"/>
    </source>
</evidence>
<proteinExistence type="predicted"/>
<dbReference type="Gene3D" id="3.40.50.10490">
    <property type="entry name" value="Glucose-6-phosphate isomerase like protein, domain 1"/>
    <property type="match status" value="2"/>
</dbReference>
<evidence type="ECO:0000313" key="14">
    <source>
        <dbReference type="Proteomes" id="UP000662931"/>
    </source>
</evidence>
<keyword evidence="6" id="KW-0808">Transferase</keyword>
<sequence length="692" mass="76888">MCGIFGYANYNVDRSRGQIIDTLVEGLTKLEYRGYDSAGIGIDGENDFDENSPVREIALYRQVGKVSKLKEEIINHHPDISEMFHNHVGIAHTRWATHGGVTQANCHPQPSDDNNEFIVVHNGIITNYRELKTFLKGEGFTFRSDTDTEVIAKLFKYYYDKDQDLEFYQLAKEVLYQLQGSYGLLIKSVRYPNEMIATRKGSPLLIGVKTEQKLKVDFVDVEFINDDVKDSSSNGAIRTHPPKNTMAIRKSESRAILPDFSKPIEFFVSSDASAVVEHTKKVLFLEDDDIAHIDNGELHIHRARRSASTSTTRPVHTLEMQLAEIMKGGFDHFMLKEIFEQPDSTFNTMRGRINFNKKTVTLGGVKDYLITIRHSRRYLMVACGTSYHSCMAVRPLFEELTGIPVTVELASDFLDRAPPVFRDDTCLFVSQSGETADSMQALRYCKSAGALNLGIVNTVGSSISRETDCGVHINAGPEIGVASTKAYTSQFIALVMLALQISSNVIDNRARAEEIINGLKDIPAMIGKVLSKKAHIKEICHEYLTGKESMLVIGRGYQYASALEGALKIKEISYIHAEGVQAGELKHGVLALVDENMPIIAFATRDSLSPKVNSAIQQVTARDGRPVIICSEGEKMIDKSKTSAIIEVPTTVDCLQGLVNIIPLQMMGYYLSVEAGNNPDRPRNLAKSVTVE</sequence>